<dbReference type="InterPro" id="IPR036930">
    <property type="entry name" value="WGR_dom_sf"/>
</dbReference>
<dbReference type="KEGG" id="och:CES85_3802"/>
<dbReference type="AlphaFoldDB" id="A0A248UPS5"/>
<evidence type="ECO:0000313" key="2">
    <source>
        <dbReference type="EMBL" id="ASV88735.1"/>
    </source>
</evidence>
<dbReference type="SUPFAM" id="SSF142921">
    <property type="entry name" value="WGR domain-like"/>
    <property type="match status" value="1"/>
</dbReference>
<proteinExistence type="predicted"/>
<sequence length="64" mass="7488">MSKAARPNICHAAFLCAVYRDYPVQAPFLIRRWDRIGATGQTKIHHFKREEEAVSMFLDLLRIK</sequence>
<dbReference type="Proteomes" id="UP000215256">
    <property type="component" value="Plasmid unnamed1"/>
</dbReference>
<reference evidence="2 3" key="1">
    <citation type="submission" date="2017-07" db="EMBL/GenBank/DDBJ databases">
        <title>Phylogenetic study on the rhizospheric bacterium Ochrobactrum sp. A44.</title>
        <authorList>
            <person name="Krzyzanowska D.M."/>
            <person name="Ossowicki A."/>
            <person name="Rajewska M."/>
            <person name="Maciag T."/>
            <person name="Kaczynski Z."/>
            <person name="Czerwicka M."/>
            <person name="Jafra S."/>
        </authorList>
    </citation>
    <scope>NUCLEOTIDE SEQUENCE [LARGE SCALE GENOMIC DNA]</scope>
    <source>
        <strain evidence="2 3">A44</strain>
        <plasmid evidence="2 3">unnamed1</plasmid>
    </source>
</reference>
<evidence type="ECO:0000259" key="1">
    <source>
        <dbReference type="Pfam" id="PF05406"/>
    </source>
</evidence>
<organism evidence="2 3">
    <name type="scientific">Ochrobactrum quorumnocens</name>
    <dbReference type="NCBI Taxonomy" id="271865"/>
    <lineage>
        <taxon>Bacteria</taxon>
        <taxon>Pseudomonadati</taxon>
        <taxon>Pseudomonadota</taxon>
        <taxon>Alphaproteobacteria</taxon>
        <taxon>Hyphomicrobiales</taxon>
        <taxon>Brucellaceae</taxon>
        <taxon>Brucella/Ochrobactrum group</taxon>
        <taxon>Ochrobactrum</taxon>
    </lineage>
</organism>
<dbReference type="Pfam" id="PF05406">
    <property type="entry name" value="WGR"/>
    <property type="match status" value="1"/>
</dbReference>
<evidence type="ECO:0000313" key="3">
    <source>
        <dbReference type="Proteomes" id="UP000215256"/>
    </source>
</evidence>
<geneLocation type="plasmid" evidence="2 3">
    <name>unnamed1</name>
</geneLocation>
<accession>A0A248UPS5</accession>
<feature type="domain" description="WGR" evidence="1">
    <location>
        <begin position="27"/>
        <end position="64"/>
    </location>
</feature>
<dbReference type="EMBL" id="CP022605">
    <property type="protein sequence ID" value="ASV88735.1"/>
    <property type="molecule type" value="Genomic_DNA"/>
</dbReference>
<keyword evidence="2" id="KW-0614">Plasmid</keyword>
<protein>
    <submittedName>
        <fullName evidence="2">WGR domain protein</fullName>
    </submittedName>
</protein>
<dbReference type="InterPro" id="IPR008893">
    <property type="entry name" value="WGR_domain"/>
</dbReference>
<gene>
    <name evidence="2" type="ORF">CES85_3802</name>
</gene>
<name>A0A248UPS5_9HYPH</name>